<evidence type="ECO:0000313" key="1">
    <source>
        <dbReference type="EMBL" id="KIM82004.1"/>
    </source>
</evidence>
<keyword evidence="2" id="KW-1185">Reference proteome</keyword>
<organism evidence="1 2">
    <name type="scientific">Piloderma croceum (strain F 1598)</name>
    <dbReference type="NCBI Taxonomy" id="765440"/>
    <lineage>
        <taxon>Eukaryota</taxon>
        <taxon>Fungi</taxon>
        <taxon>Dikarya</taxon>
        <taxon>Basidiomycota</taxon>
        <taxon>Agaricomycotina</taxon>
        <taxon>Agaricomycetes</taxon>
        <taxon>Agaricomycetidae</taxon>
        <taxon>Atheliales</taxon>
        <taxon>Atheliaceae</taxon>
        <taxon>Piloderma</taxon>
    </lineage>
</organism>
<sequence>MSLSKPSLLSKSCLFISQFRRPCIHVCGLLGTYDIEDFPTPNDDYWMAIDLVTICELIGACNDMSIWLCGTPIRRGRQFLLGDLDCDCIAFNPPPFETLLSAEPNGLAIEFLIEVTKKSDRLSTGETLVIVLVGHGGDNHSFTVGGDGRQNCKIHKEQLEKSVGHAKGDILVIITTCHSGSWTSPHWTLLAATGPDKEVPSIVVSGSGECRGGFFTNALLAEHASFRHPQKDHDFGPEKIIHPVTLQPQRSLQEIVNWIHKFRDDIGHGYTSANITFNSCRKGRHRLPFASLISATTPFHELQKLSEKEEGELLDLSAEFLRFMPPSTPSEKSTIGCCWVIICRPANGFKPLSDSKRSKLFLDLKNRMQRRELALAIAKSLGWSKGIREVGRPGGKQTQMGPMIVLQREAEASGCLVSILQIPTSHALWSNAAGWLARVWEAEGCPVVSPEEWAMAVKQGSATLEG</sequence>
<dbReference type="EMBL" id="KN832996">
    <property type="protein sequence ID" value="KIM82004.1"/>
    <property type="molecule type" value="Genomic_DNA"/>
</dbReference>
<evidence type="ECO:0000313" key="2">
    <source>
        <dbReference type="Proteomes" id="UP000054166"/>
    </source>
</evidence>
<dbReference type="OrthoDB" id="3055657at2759"/>
<dbReference type="HOGENOM" id="CLU_514886_0_0_1"/>
<dbReference type="Proteomes" id="UP000054166">
    <property type="component" value="Unassembled WGS sequence"/>
</dbReference>
<reference evidence="1 2" key="1">
    <citation type="submission" date="2014-04" db="EMBL/GenBank/DDBJ databases">
        <authorList>
            <consortium name="DOE Joint Genome Institute"/>
            <person name="Kuo A."/>
            <person name="Tarkka M."/>
            <person name="Buscot F."/>
            <person name="Kohler A."/>
            <person name="Nagy L.G."/>
            <person name="Floudas D."/>
            <person name="Copeland A."/>
            <person name="Barry K.W."/>
            <person name="Cichocki N."/>
            <person name="Veneault-Fourrey C."/>
            <person name="LaButti K."/>
            <person name="Lindquist E.A."/>
            <person name="Lipzen A."/>
            <person name="Lundell T."/>
            <person name="Morin E."/>
            <person name="Murat C."/>
            <person name="Sun H."/>
            <person name="Tunlid A."/>
            <person name="Henrissat B."/>
            <person name="Grigoriev I.V."/>
            <person name="Hibbett D.S."/>
            <person name="Martin F."/>
            <person name="Nordberg H.P."/>
            <person name="Cantor M.N."/>
            <person name="Hua S.X."/>
        </authorList>
    </citation>
    <scope>NUCLEOTIDE SEQUENCE [LARGE SCALE GENOMIC DNA]</scope>
    <source>
        <strain evidence="1 2">F 1598</strain>
    </source>
</reference>
<name>A0A0C3FQL5_PILCF</name>
<protein>
    <submittedName>
        <fullName evidence="1">Uncharacterized protein</fullName>
    </submittedName>
</protein>
<reference evidence="2" key="2">
    <citation type="submission" date="2015-01" db="EMBL/GenBank/DDBJ databases">
        <title>Evolutionary Origins and Diversification of the Mycorrhizal Mutualists.</title>
        <authorList>
            <consortium name="DOE Joint Genome Institute"/>
            <consortium name="Mycorrhizal Genomics Consortium"/>
            <person name="Kohler A."/>
            <person name="Kuo A."/>
            <person name="Nagy L.G."/>
            <person name="Floudas D."/>
            <person name="Copeland A."/>
            <person name="Barry K.W."/>
            <person name="Cichocki N."/>
            <person name="Veneault-Fourrey C."/>
            <person name="LaButti K."/>
            <person name="Lindquist E.A."/>
            <person name="Lipzen A."/>
            <person name="Lundell T."/>
            <person name="Morin E."/>
            <person name="Murat C."/>
            <person name="Riley R."/>
            <person name="Ohm R."/>
            <person name="Sun H."/>
            <person name="Tunlid A."/>
            <person name="Henrissat B."/>
            <person name="Grigoriev I.V."/>
            <person name="Hibbett D.S."/>
            <person name="Martin F."/>
        </authorList>
    </citation>
    <scope>NUCLEOTIDE SEQUENCE [LARGE SCALE GENOMIC DNA]</scope>
    <source>
        <strain evidence="2">F 1598</strain>
    </source>
</reference>
<proteinExistence type="predicted"/>
<dbReference type="InParanoid" id="A0A0C3FQL5"/>
<dbReference type="AlphaFoldDB" id="A0A0C3FQL5"/>
<gene>
    <name evidence="1" type="ORF">PILCRDRAFT_71267</name>
</gene>
<dbReference type="STRING" id="765440.A0A0C3FQL5"/>
<accession>A0A0C3FQL5</accession>